<comment type="caution">
    <text evidence="2">The sequence shown here is derived from an EMBL/GenBank/DDBJ whole genome shotgun (WGS) entry which is preliminary data.</text>
</comment>
<dbReference type="AlphaFoldDB" id="A0A2S7D2S5"/>
<dbReference type="Gene3D" id="3.10.180.10">
    <property type="entry name" value="2,3-Dihydroxybiphenyl 1,2-Dioxygenase, domain 1"/>
    <property type="match status" value="1"/>
</dbReference>
<organism evidence="2 3">
    <name type="scientific">Xanthomonas pisi</name>
    <dbReference type="NCBI Taxonomy" id="56457"/>
    <lineage>
        <taxon>Bacteria</taxon>
        <taxon>Pseudomonadati</taxon>
        <taxon>Pseudomonadota</taxon>
        <taxon>Gammaproteobacteria</taxon>
        <taxon>Lysobacterales</taxon>
        <taxon>Lysobacteraceae</taxon>
        <taxon>Xanthomonas</taxon>
    </lineage>
</organism>
<accession>A0A2S7D2S5</accession>
<dbReference type="PANTHER" id="PTHR36503">
    <property type="entry name" value="BLR2520 PROTEIN"/>
    <property type="match status" value="1"/>
</dbReference>
<gene>
    <name evidence="2" type="ORF">XpiCFBP4643_12605</name>
</gene>
<dbReference type="InterPro" id="IPR029068">
    <property type="entry name" value="Glyas_Bleomycin-R_OHBP_Dase"/>
</dbReference>
<evidence type="ECO:0000259" key="1">
    <source>
        <dbReference type="Pfam" id="PF00903"/>
    </source>
</evidence>
<dbReference type="PANTHER" id="PTHR36503:SF2">
    <property type="entry name" value="BLR2408 PROTEIN"/>
    <property type="match status" value="1"/>
</dbReference>
<protein>
    <submittedName>
        <fullName evidence="2">Glyoxalase</fullName>
    </submittedName>
</protein>
<dbReference type="InterPro" id="IPR004360">
    <property type="entry name" value="Glyas_Fos-R_dOase_dom"/>
</dbReference>
<evidence type="ECO:0000313" key="3">
    <source>
        <dbReference type="Proteomes" id="UP000238191"/>
    </source>
</evidence>
<dbReference type="SUPFAM" id="SSF54593">
    <property type="entry name" value="Glyoxalase/Bleomycin resistance protein/Dihydroxybiphenyl dioxygenase"/>
    <property type="match status" value="1"/>
</dbReference>
<keyword evidence="3" id="KW-1185">Reference proteome</keyword>
<sequence length="109" mass="11949">MGFQFNPVYTDENATCLILGENIFAMLLVKPFFQGFSHKPVCDTARAAETITALAVDSRDEVDTLIDKARAAGAQISSEAKDYGFMYQHGFADLDGHLWEIFHSSGTPG</sequence>
<proteinExistence type="predicted"/>
<dbReference type="EMBL" id="MDEI01000009">
    <property type="protein sequence ID" value="PPU68110.1"/>
    <property type="molecule type" value="Genomic_DNA"/>
</dbReference>
<dbReference type="Proteomes" id="UP000238191">
    <property type="component" value="Unassembled WGS sequence"/>
</dbReference>
<feature type="domain" description="Glyoxalase/fosfomycin resistance/dioxygenase" evidence="1">
    <location>
        <begin position="52"/>
        <end position="101"/>
    </location>
</feature>
<evidence type="ECO:0000313" key="2">
    <source>
        <dbReference type="EMBL" id="PPU68110.1"/>
    </source>
</evidence>
<dbReference type="Pfam" id="PF00903">
    <property type="entry name" value="Glyoxalase"/>
    <property type="match status" value="1"/>
</dbReference>
<name>A0A2S7D2S5_9XANT</name>
<reference evidence="3" key="1">
    <citation type="submission" date="2016-08" db="EMBL/GenBank/DDBJ databases">
        <authorList>
            <person name="Merda D."/>
            <person name="Briand M."/>
            <person name="Taghouti G."/>
            <person name="Carrere S."/>
            <person name="Gouzy J."/>
            <person name="Portier P."/>
            <person name="Jacques M.-A."/>
            <person name="Fischer-Le Saux M."/>
        </authorList>
    </citation>
    <scope>NUCLEOTIDE SEQUENCE [LARGE SCALE GENOMIC DNA]</scope>
    <source>
        <strain evidence="3">CFBP4643</strain>
    </source>
</reference>